<dbReference type="InterPro" id="IPR019336">
    <property type="entry name" value="GPR180/TMEM145_TM"/>
</dbReference>
<dbReference type="OrthoDB" id="5872267at2759"/>
<evidence type="ECO:0000313" key="4">
    <source>
        <dbReference type="WBParaSite" id="GPUH_0000134101-mRNA-1"/>
    </source>
</evidence>
<evidence type="ECO:0000313" key="2">
    <source>
        <dbReference type="EMBL" id="VDK29842.1"/>
    </source>
</evidence>
<evidence type="ECO:0000259" key="1">
    <source>
        <dbReference type="Pfam" id="PF10192"/>
    </source>
</evidence>
<reference evidence="2 3" key="2">
    <citation type="submission" date="2018-11" db="EMBL/GenBank/DDBJ databases">
        <authorList>
            <consortium name="Pathogen Informatics"/>
        </authorList>
    </citation>
    <scope>NUCLEOTIDE SEQUENCE [LARGE SCALE GENOMIC DNA]</scope>
</reference>
<protein>
    <submittedName>
        <fullName evidence="4">GpcrRhopsn4 domain-containing protein</fullName>
    </submittedName>
</protein>
<proteinExistence type="predicted"/>
<accession>A0A183CXZ8</accession>
<dbReference type="InterPro" id="IPR047831">
    <property type="entry name" value="GPR180/TMEM145"/>
</dbReference>
<dbReference type="Pfam" id="PF10192">
    <property type="entry name" value="GPR180-TMEM145_TM"/>
    <property type="match status" value="1"/>
</dbReference>
<name>A0A183CXZ8_9BILA</name>
<sequence>MTFWFWMGPISIMLANFFLDNWVREEVVNLVDCSVTAYGFTVFMILTWPSSANVNFPYHVRTSQVGDSSCPADEANYPQNAYEVSVSKLF</sequence>
<keyword evidence="3" id="KW-1185">Reference proteome</keyword>
<dbReference type="GO" id="GO:0007186">
    <property type="term" value="P:G protein-coupled receptor signaling pathway"/>
    <property type="evidence" value="ECO:0007669"/>
    <property type="project" value="InterPro"/>
</dbReference>
<dbReference type="Proteomes" id="UP000271098">
    <property type="component" value="Unassembled WGS sequence"/>
</dbReference>
<feature type="domain" description="GPR180/TMEM145 transmembrane" evidence="1">
    <location>
        <begin position="1"/>
        <end position="43"/>
    </location>
</feature>
<reference evidence="4" key="1">
    <citation type="submission" date="2016-06" db="UniProtKB">
        <authorList>
            <consortium name="WormBaseParasite"/>
        </authorList>
    </citation>
    <scope>IDENTIFICATION</scope>
</reference>
<organism evidence="4">
    <name type="scientific">Gongylonema pulchrum</name>
    <dbReference type="NCBI Taxonomy" id="637853"/>
    <lineage>
        <taxon>Eukaryota</taxon>
        <taxon>Metazoa</taxon>
        <taxon>Ecdysozoa</taxon>
        <taxon>Nematoda</taxon>
        <taxon>Chromadorea</taxon>
        <taxon>Rhabditida</taxon>
        <taxon>Spirurina</taxon>
        <taxon>Spiruromorpha</taxon>
        <taxon>Spiruroidea</taxon>
        <taxon>Gongylonematidae</taxon>
        <taxon>Gongylonema</taxon>
    </lineage>
</organism>
<gene>
    <name evidence="2" type="ORF">GPUH_LOCUS1339</name>
</gene>
<dbReference type="EMBL" id="UYRT01001586">
    <property type="protein sequence ID" value="VDK29842.1"/>
    <property type="molecule type" value="Genomic_DNA"/>
</dbReference>
<evidence type="ECO:0000313" key="3">
    <source>
        <dbReference type="Proteomes" id="UP000271098"/>
    </source>
</evidence>
<dbReference type="WBParaSite" id="GPUH_0000134101-mRNA-1">
    <property type="protein sequence ID" value="GPUH_0000134101-mRNA-1"/>
    <property type="gene ID" value="GPUH_0000134101"/>
</dbReference>
<dbReference type="PANTHER" id="PTHR23252:SF24">
    <property type="entry name" value="TRANSMEMBRANE PROTEIN 145"/>
    <property type="match status" value="1"/>
</dbReference>
<dbReference type="GO" id="GO:0019236">
    <property type="term" value="P:response to pheromone"/>
    <property type="evidence" value="ECO:0007669"/>
    <property type="project" value="InterPro"/>
</dbReference>
<dbReference type="AlphaFoldDB" id="A0A183CXZ8"/>
<dbReference type="PANTHER" id="PTHR23252">
    <property type="entry name" value="INTIMAL THICKNESS RECEPTOR-RELATED"/>
    <property type="match status" value="1"/>
</dbReference>